<keyword evidence="3" id="KW-0256">Endoplasmic reticulum</keyword>
<dbReference type="GO" id="GO:0070939">
    <property type="term" value="C:Dsl1/NZR complex"/>
    <property type="evidence" value="ECO:0007669"/>
    <property type="project" value="TreeGrafter"/>
</dbReference>
<comment type="subcellular location">
    <subcellularLocation>
        <location evidence="1">Endoplasmic reticulum</location>
    </subcellularLocation>
</comment>
<evidence type="ECO:0000256" key="2">
    <source>
        <dbReference type="ARBA" id="ARBA00022448"/>
    </source>
</evidence>
<feature type="domain" description="Sec39" evidence="5">
    <location>
        <begin position="604"/>
        <end position="1177"/>
    </location>
</feature>
<organism evidence="6 7">
    <name type="scientific">Spirodela intermedia</name>
    <name type="common">Intermediate duckweed</name>
    <dbReference type="NCBI Taxonomy" id="51605"/>
    <lineage>
        <taxon>Eukaryota</taxon>
        <taxon>Viridiplantae</taxon>
        <taxon>Streptophyta</taxon>
        <taxon>Embryophyta</taxon>
        <taxon>Tracheophyta</taxon>
        <taxon>Spermatophyta</taxon>
        <taxon>Magnoliopsida</taxon>
        <taxon>Liliopsida</taxon>
        <taxon>Araceae</taxon>
        <taxon>Lemnoideae</taxon>
        <taxon>Spirodela</taxon>
    </lineage>
</organism>
<accession>A0A7I8K5N5</accession>
<evidence type="ECO:0000256" key="1">
    <source>
        <dbReference type="ARBA" id="ARBA00004240"/>
    </source>
</evidence>
<keyword evidence="2" id="KW-0813">Transport</keyword>
<gene>
    <name evidence="6" type="ORF">SI8410_02003124</name>
</gene>
<evidence type="ECO:0000313" key="7">
    <source>
        <dbReference type="Proteomes" id="UP000663760"/>
    </source>
</evidence>
<dbReference type="GO" id="GO:0006890">
    <property type="term" value="P:retrograde vesicle-mediated transport, Golgi to endoplasmic reticulum"/>
    <property type="evidence" value="ECO:0007669"/>
    <property type="project" value="InterPro"/>
</dbReference>
<dbReference type="InterPro" id="IPR013244">
    <property type="entry name" value="Sec39_domain"/>
</dbReference>
<name>A0A7I8K5N5_SPIIN</name>
<dbReference type="OrthoDB" id="19988at2759"/>
<evidence type="ECO:0000256" key="3">
    <source>
        <dbReference type="ARBA" id="ARBA00022824"/>
    </source>
</evidence>
<dbReference type="PANTHER" id="PTHR15922:SF2">
    <property type="entry name" value="NBAS SUBUNIT OF NRZ TETHERING COMPLEX"/>
    <property type="match status" value="1"/>
</dbReference>
<evidence type="ECO:0000313" key="6">
    <source>
        <dbReference type="EMBL" id="CAA7391925.1"/>
    </source>
</evidence>
<dbReference type="EMBL" id="LR746265">
    <property type="protein sequence ID" value="CAA7391925.1"/>
    <property type="molecule type" value="Genomic_DNA"/>
</dbReference>
<dbReference type="GO" id="GO:0000149">
    <property type="term" value="F:SNARE binding"/>
    <property type="evidence" value="ECO:0007669"/>
    <property type="project" value="TreeGrafter"/>
</dbReference>
<evidence type="ECO:0000256" key="4">
    <source>
        <dbReference type="ARBA" id="ARBA00022927"/>
    </source>
</evidence>
<sequence>MAGGRGKVGEVLYETQYHAAWSSSSSHQALLEQANKASEGGLFSRLSLRGLRQLKEKWSGNKLPRSLNRKMSLFISANGEHVGVAANNRITVLQKDDNYMNPCGIFISNHKQSIFAHGAWSEPQGILGVVDQMDRVFFIKSNGEEITSTTASQLKLSAPIVDLIVLDDLNAKKSCLCGFCIVTADGLLHHIEVTQDPSSGIFSIPVLNSQLISRGQLTPNVVCLDYHPGLSLIVLLAVVGISTSYPRESGHYSLSLWRITNNNELESVFCSSQVEGLFSMPKDYGGSFTIPKVIISPKGSYVSTLDLTGCVNIFSLKCQPYFLSFISFDKRNSSQAVGVEFEARELLSDVADVSWWSDHIVIIAKKSGVVTMFDVCGGMKALENDLLLHAPVLGRVMCYEGYTFVLEDGLSKGRNPVLSQRKESVETWNVVEGTSDNHGHLSADKCCWSLMSFVERSISEIYDILINSQQYQDALDFANCHGLEKDDVFKSQWLHSDQGIYEINTCLPNIKDQMFVLSECVNKGPTEDAVRALLSYGLFITDQYRFLNLEDDQNSPVWNFRKMRLKLLQCRDRLETFLGINMGRFSVQEYKKFRSAPLHASGISLAESGKIGALNLLFKRHPYSVAVNVLEILSAIPETILVGSYGQLLPGKSPPTTVAIRDEDWVECERMASFLTNISSGFDAVVDVGTEVILKHCMGFVWPQMTELSEWYKNRARNIDSFSGQLDNSLSLVDLGFRKGIVDLQRFHEDMSYLHQLVYSTDEETTTSMSLVTWEHLSDYEKFEVMLMGTKAETVVKRLREIALPFMRNRTNSGSHLPQIVDTQDGASFLVRWLKKKASENNMDICLVVIEEGCKDLQTGGFFRDEIEAMEVTIDCIYLCTLTDQWNTLASMLSKLQYKNQKEKFPLSDKDFAPKHITREPSVDIIEKLRKRAKITEGHVEVGRLLAYYQVPKPMSFFLGAHSDEKNIKQLLRLIMSKFGRRQPIRSDNDWANMWRDMQCFQEKAFHYLDLEYMLMEFCRGLLKAGKFSLARNYLKGTGSTNLTTEKAENLVIQAAREYFFSASSLSSNEIWKARECLSLFPNSDSVKAEADVIDALTIKLPSLGVKLLPMQFKQVRNPMEIINMVIRSQTGAYLNVDELIEIAQLLGLSSQDDISSIQETVAREAVVTGDLQVAFDLCFILSKKGHGPIWDLCGAVARGPALDNMDINARRQLLGFSLTHCDEESIGELLYAWKKIDMQIHCEKLMALTGTSPPNISIQGSPFDSASGITDVGGRIATAELVDGAAFHGGDEYHQHSENIKNILSTLTKEMQTESGSTVPRILRENGKFLSFAAVNLPWLFELSKQVEYSKNSTIGDNSLSESWCMSVGMQAVLCILSWLAMNEIAPKDDLIASLAKSVMETSTSEEGDIIGCSFLLNLMDAFRGAEIIEEQIATRKGYRELSSIMNLGRAYSSLQIAAVGCSDPEQRKILLAHKFQEKHASFSSGEMDNVDKAQSTFWKTWKLKLEEQKELADRGRQIEQLIPGVQTSRFLSGDTNYIEGVIFSFIDSVKLEKRHILKSTIELADAYGVQRTKVLLRYLGCALVSEHWTNDEILAEVLDYKEDVVASAKGVISVISSIVYPQVDGRNKDRLSYVYGLLRACCRHLKQTEEQAPMMREYSEHPHTLDISQFLKLLEQECKRVSFIKELNFKNIAGLVDLDFEHFNAEVCSHISDSSVTALAEMVRSLVDVYIDSQDRGLMSWQSVYKCHVLNQQEALQARSQHCSDVTGSQEFFSDVEASYDSCRIYIRELPREDILYIIGMYCMLFLSHDHFDSLSDESASKHFLVSLLNFWIKSAKDIKELITSGVPDQERLSTCLQALKRLVAADEVPTDKAWRALSLFGKLGLSSGWVAETSHLYRAMAFAGCHFEAIGETFLGQESSSSDPVEEISQLYISTIDSILSQLGSNSDDGNNLLNLLSSLSEIRSGDLEVFNGVRQRVWEKLVDFSDDLQMPSQIRVFSLQMMEAVAGKHARNLPAEVAGGVKPWEGWDGSLYAEPDETHDQGDGPSRFTSSLVALKSTQLFSSVSPVTEITPEDIKTLDSAVSCFSRLLEMVTSETHLNKLQAILEEWEGFFFDGRSAQRSNCVGDDWDEGWEDLPEELTLEETEPAASSSSLNPLHSCWMLIMRRLVGLSRLRGVIELIDRSLAKPHGVLLSEDEAQSLLQLIVERDCFMGLKMALLLPYRALWFQSLSMIEDKPKQEDPSKKGSDDEELLSLVLSSGILPSIAADRSYERAFAYFCCSAGLLSRTCQEAMLRERKERRGRARENTFSLFGRFLFPFFISELAKAGQLLLAGFMVSQWMHTHPSFSLVGTVEVSLRKYLEAQSQSLSQLSDSDLRDLGSCKSLTFTVSSLGAKLGHSIRSTLSALSSDIQRN</sequence>
<dbReference type="PANTHER" id="PTHR15922">
    <property type="entry name" value="NEUROBLASTOMA-AMPLIFIED SEQUENCE"/>
    <property type="match status" value="1"/>
</dbReference>
<dbReference type="GO" id="GO:0015031">
    <property type="term" value="P:protein transport"/>
    <property type="evidence" value="ECO:0007669"/>
    <property type="project" value="UniProtKB-KW"/>
</dbReference>
<protein>
    <recommendedName>
        <fullName evidence="5">Sec39 domain-containing protein</fullName>
    </recommendedName>
</protein>
<proteinExistence type="predicted"/>
<dbReference type="Proteomes" id="UP000663760">
    <property type="component" value="Chromosome 2"/>
</dbReference>
<keyword evidence="7" id="KW-1185">Reference proteome</keyword>
<reference evidence="6" key="1">
    <citation type="submission" date="2020-02" db="EMBL/GenBank/DDBJ databases">
        <authorList>
            <person name="Scholz U."/>
            <person name="Mascher M."/>
            <person name="Fiebig A."/>
        </authorList>
    </citation>
    <scope>NUCLEOTIDE SEQUENCE</scope>
</reference>
<dbReference type="Pfam" id="PF08314">
    <property type="entry name" value="Sec39"/>
    <property type="match status" value="1"/>
</dbReference>
<evidence type="ECO:0000259" key="5">
    <source>
        <dbReference type="Pfam" id="PF08314"/>
    </source>
</evidence>
<keyword evidence="4" id="KW-0653">Protein transport</keyword>